<evidence type="ECO:0000313" key="2">
    <source>
        <dbReference type="EMBL" id="SNY43304.1"/>
    </source>
</evidence>
<evidence type="ECO:0000313" key="3">
    <source>
        <dbReference type="Proteomes" id="UP000219573"/>
    </source>
</evidence>
<keyword evidence="1" id="KW-1133">Transmembrane helix</keyword>
<dbReference type="AlphaFoldDB" id="A0A285I5V1"/>
<gene>
    <name evidence="2" type="ORF">SAMN06265827_13143</name>
</gene>
<keyword evidence="3" id="KW-1185">Reference proteome</keyword>
<reference evidence="3" key="1">
    <citation type="submission" date="2017-09" db="EMBL/GenBank/DDBJ databases">
        <authorList>
            <person name="Varghese N."/>
            <person name="Submissions S."/>
        </authorList>
    </citation>
    <scope>NUCLEOTIDE SEQUENCE [LARGE SCALE GENOMIC DNA]</scope>
    <source>
        <strain evidence="3">MSL47</strain>
    </source>
</reference>
<keyword evidence="1" id="KW-0472">Membrane</keyword>
<evidence type="ECO:0000256" key="1">
    <source>
        <dbReference type="SAM" id="Phobius"/>
    </source>
</evidence>
<dbReference type="EMBL" id="OBDZ01000031">
    <property type="protein sequence ID" value="SNY43304.1"/>
    <property type="molecule type" value="Genomic_DNA"/>
</dbReference>
<feature type="transmembrane region" description="Helical" evidence="1">
    <location>
        <begin position="53"/>
        <end position="73"/>
    </location>
</feature>
<feature type="transmembrane region" description="Helical" evidence="1">
    <location>
        <begin position="7"/>
        <end position="25"/>
    </location>
</feature>
<name>A0A285I5V1_9FIRM</name>
<proteinExistence type="predicted"/>
<sequence length="75" mass="8291">MSLLPRIILCLLLIIAGIKLFQWSFQDYKEESFSKNLLIAILDLFMGSFEDSAIGGLLIALLLIVGAILLFIYGG</sequence>
<protein>
    <submittedName>
        <fullName evidence="2">Uncharacterized protein</fullName>
    </submittedName>
</protein>
<accession>A0A285I5V1</accession>
<organism evidence="2 3">
    <name type="scientific">Orenia metallireducens</name>
    <dbReference type="NCBI Taxonomy" id="1413210"/>
    <lineage>
        <taxon>Bacteria</taxon>
        <taxon>Bacillati</taxon>
        <taxon>Bacillota</taxon>
        <taxon>Clostridia</taxon>
        <taxon>Halanaerobiales</taxon>
        <taxon>Halobacteroidaceae</taxon>
        <taxon>Orenia</taxon>
    </lineage>
</organism>
<dbReference type="RefSeq" id="WP_097019187.1">
    <property type="nucleotide sequence ID" value="NZ_OBDZ01000031.1"/>
</dbReference>
<keyword evidence="1" id="KW-0812">Transmembrane</keyword>
<dbReference type="Proteomes" id="UP000219573">
    <property type="component" value="Unassembled WGS sequence"/>
</dbReference>